<sequence length="312" mass="36051">MKIQRSDLNNSIKDIDFFICSAGFEERSTIVAQTLNLSNIRYKTVFHIANSYKLSEINLKKICSAGKFDLVEYPKNEPVKTYDIIKDYLTNIETTQAIRVLIDVTTFTREVLLIILKIFNSHEMRKKYIIQFIYTPARAYQTSDDSEEQWLTKGVREIRSIFGFSGLHIPSKKLMLIVLTGLEDERIEIIVESFEPNALLLGKPSLHSSSHPDLDVKANLTTERLKNKYSSFLNYFDFSCDNILETQKIIEELCMKYENEYNITIAPLNNKISTLGVAMACLNKENIQVCYASANQYNIKYSKPNDFFIFCK</sequence>
<dbReference type="AlphaFoldDB" id="A0A420VWA1"/>
<proteinExistence type="predicted"/>
<evidence type="ECO:0000313" key="2">
    <source>
        <dbReference type="Proteomes" id="UP000282423"/>
    </source>
</evidence>
<dbReference type="OrthoDB" id="794804at2"/>
<organism evidence="1 2">
    <name type="scientific">Sphingobacterium puteale</name>
    <dbReference type="NCBI Taxonomy" id="2420510"/>
    <lineage>
        <taxon>Bacteria</taxon>
        <taxon>Pseudomonadati</taxon>
        <taxon>Bacteroidota</taxon>
        <taxon>Sphingobacteriia</taxon>
        <taxon>Sphingobacteriales</taxon>
        <taxon>Sphingobacteriaceae</taxon>
        <taxon>Sphingobacterium</taxon>
    </lineage>
</organism>
<keyword evidence="2" id="KW-1185">Reference proteome</keyword>
<gene>
    <name evidence="1" type="ORF">D7322_15045</name>
</gene>
<dbReference type="EMBL" id="RBWS01000011">
    <property type="protein sequence ID" value="RKO70592.1"/>
    <property type="molecule type" value="Genomic_DNA"/>
</dbReference>
<evidence type="ECO:0000313" key="1">
    <source>
        <dbReference type="EMBL" id="RKO70592.1"/>
    </source>
</evidence>
<accession>A0A420VWA1</accession>
<name>A0A420VWA1_9SPHI</name>
<dbReference type="Proteomes" id="UP000282423">
    <property type="component" value="Unassembled WGS sequence"/>
</dbReference>
<protein>
    <submittedName>
        <fullName evidence="1">Uncharacterized protein</fullName>
    </submittedName>
</protein>
<dbReference type="RefSeq" id="WP_121125114.1">
    <property type="nucleotide sequence ID" value="NZ_RBWS01000011.1"/>
</dbReference>
<reference evidence="1 2" key="1">
    <citation type="submission" date="2018-10" db="EMBL/GenBank/DDBJ databases">
        <title>Sphingobacterium sp. M05W1-28.</title>
        <authorList>
            <person name="Cai H."/>
        </authorList>
    </citation>
    <scope>NUCLEOTIDE SEQUENCE [LARGE SCALE GENOMIC DNA]</scope>
    <source>
        <strain evidence="1 2">M05W1-28</strain>
    </source>
</reference>
<comment type="caution">
    <text evidence="1">The sequence shown here is derived from an EMBL/GenBank/DDBJ whole genome shotgun (WGS) entry which is preliminary data.</text>
</comment>